<feature type="non-terminal residue" evidence="2">
    <location>
        <position position="1"/>
    </location>
</feature>
<name>A0A0B6Y0A3_9EUPU</name>
<dbReference type="EMBL" id="HACG01002683">
    <property type="protein sequence ID" value="CEK49548.1"/>
    <property type="molecule type" value="Transcribed_RNA"/>
</dbReference>
<feature type="region of interest" description="Disordered" evidence="1">
    <location>
        <begin position="1"/>
        <end position="54"/>
    </location>
</feature>
<dbReference type="AlphaFoldDB" id="A0A0B6Y0A3"/>
<evidence type="ECO:0000313" key="2">
    <source>
        <dbReference type="EMBL" id="CEK49548.1"/>
    </source>
</evidence>
<gene>
    <name evidence="2" type="primary">ORF8122</name>
</gene>
<feature type="non-terminal residue" evidence="2">
    <location>
        <position position="82"/>
    </location>
</feature>
<accession>A0A0B6Y0A3</accession>
<sequence length="82" mass="9675">TRSSSDTSNRERIRHRDRNNVHGSRFGHKGRVHMKGNTSNYVHENHDSSFHRRSRRDAPILQITKKIADWDGSNLTMYSITW</sequence>
<protein>
    <submittedName>
        <fullName evidence="2">Uncharacterized protein</fullName>
    </submittedName>
</protein>
<reference evidence="2" key="1">
    <citation type="submission" date="2014-12" db="EMBL/GenBank/DDBJ databases">
        <title>Insight into the proteome of Arion vulgaris.</title>
        <authorList>
            <person name="Aradska J."/>
            <person name="Bulat T."/>
            <person name="Smidak R."/>
            <person name="Sarate P."/>
            <person name="Gangsoo J."/>
            <person name="Sialana F."/>
            <person name="Bilban M."/>
            <person name="Lubec G."/>
        </authorList>
    </citation>
    <scope>NUCLEOTIDE SEQUENCE</scope>
    <source>
        <tissue evidence="2">Skin</tissue>
    </source>
</reference>
<organism evidence="2">
    <name type="scientific">Arion vulgaris</name>
    <dbReference type="NCBI Taxonomy" id="1028688"/>
    <lineage>
        <taxon>Eukaryota</taxon>
        <taxon>Metazoa</taxon>
        <taxon>Spiralia</taxon>
        <taxon>Lophotrochozoa</taxon>
        <taxon>Mollusca</taxon>
        <taxon>Gastropoda</taxon>
        <taxon>Heterobranchia</taxon>
        <taxon>Euthyneura</taxon>
        <taxon>Panpulmonata</taxon>
        <taxon>Eupulmonata</taxon>
        <taxon>Stylommatophora</taxon>
        <taxon>Helicina</taxon>
        <taxon>Arionoidea</taxon>
        <taxon>Arionidae</taxon>
        <taxon>Arion</taxon>
    </lineage>
</organism>
<evidence type="ECO:0000256" key="1">
    <source>
        <dbReference type="SAM" id="MobiDB-lite"/>
    </source>
</evidence>
<proteinExistence type="predicted"/>
<feature type="compositionally biased region" description="Basic residues" evidence="1">
    <location>
        <begin position="25"/>
        <end position="34"/>
    </location>
</feature>